<evidence type="ECO:0000256" key="1">
    <source>
        <dbReference type="ARBA" id="ARBA00004496"/>
    </source>
</evidence>
<comment type="subcellular location">
    <subcellularLocation>
        <location evidence="1">Cytoplasm</location>
    </subcellularLocation>
</comment>
<organism evidence="9 10">
    <name type="scientific">Aliarcobacter cryaerophilus</name>
    <dbReference type="NCBI Taxonomy" id="28198"/>
    <lineage>
        <taxon>Bacteria</taxon>
        <taxon>Pseudomonadati</taxon>
        <taxon>Campylobacterota</taxon>
        <taxon>Epsilonproteobacteria</taxon>
        <taxon>Campylobacterales</taxon>
        <taxon>Arcobacteraceae</taxon>
        <taxon>Aliarcobacter</taxon>
    </lineage>
</organism>
<dbReference type="InterPro" id="IPR000835">
    <property type="entry name" value="HTH_MarR-typ"/>
</dbReference>
<sequence length="160" mass="18648">MNKKYIDEFYSRVEKDKKHEIFALSLPMFLANKHIYNESESFYKTSYDLLHSDIDVLAALYFSNENHSLSPTQLYDATIFSSGGMTKVLKKLEDREFITRDVSKEDKRKTFVTLTKKGVILIESCICGASKRLENHFKVLSQKEKNDLKKILSKLIYSMI</sequence>
<dbReference type="InterPro" id="IPR055166">
    <property type="entry name" value="Transc_reg_Sar_Rot_HTH"/>
</dbReference>
<keyword evidence="4" id="KW-0804">Transcription</keyword>
<dbReference type="RefSeq" id="WP_105909226.1">
    <property type="nucleotide sequence ID" value="NZ_NXGJ01000006.1"/>
</dbReference>
<evidence type="ECO:0000256" key="2">
    <source>
        <dbReference type="ARBA" id="ARBA00023015"/>
    </source>
</evidence>
<keyword evidence="2" id="KW-0805">Transcription regulation</keyword>
<dbReference type="AlphaFoldDB" id="A0A2S9SMJ7"/>
<evidence type="ECO:0000313" key="10">
    <source>
        <dbReference type="Proteomes" id="UP000239065"/>
    </source>
</evidence>
<evidence type="ECO:0000313" key="9">
    <source>
        <dbReference type="EMBL" id="PRM87806.1"/>
    </source>
</evidence>
<dbReference type="PANTHER" id="PTHR42756:SF1">
    <property type="entry name" value="TRANSCRIPTIONAL REPRESSOR OF EMRAB OPERON"/>
    <property type="match status" value="1"/>
</dbReference>
<accession>A0A2S9SMJ7</accession>
<dbReference type="Gene3D" id="1.10.10.10">
    <property type="entry name" value="Winged helix-like DNA-binding domain superfamily/Winged helix DNA-binding domain"/>
    <property type="match status" value="1"/>
</dbReference>
<dbReference type="GO" id="GO:0005737">
    <property type="term" value="C:cytoplasm"/>
    <property type="evidence" value="ECO:0007669"/>
    <property type="project" value="UniProtKB-SubCell"/>
</dbReference>
<evidence type="ECO:0000256" key="6">
    <source>
        <dbReference type="ARBA" id="ARBA00047188"/>
    </source>
</evidence>
<dbReference type="Pfam" id="PF22381">
    <property type="entry name" value="Staph_reg_Sar_Rot"/>
    <property type="match status" value="1"/>
</dbReference>
<proteinExistence type="inferred from homology"/>
<dbReference type="InterPro" id="IPR036390">
    <property type="entry name" value="WH_DNA-bd_sf"/>
</dbReference>
<comment type="caution">
    <text evidence="9">The sequence shown here is derived from an EMBL/GenBank/DDBJ whole genome shotgun (WGS) entry which is preliminary data.</text>
</comment>
<keyword evidence="3" id="KW-0238">DNA-binding</keyword>
<evidence type="ECO:0000256" key="3">
    <source>
        <dbReference type="ARBA" id="ARBA00023125"/>
    </source>
</evidence>
<dbReference type="GO" id="GO:0003677">
    <property type="term" value="F:DNA binding"/>
    <property type="evidence" value="ECO:0007669"/>
    <property type="project" value="UniProtKB-KW"/>
</dbReference>
<evidence type="ECO:0000256" key="5">
    <source>
        <dbReference type="ARBA" id="ARBA00046337"/>
    </source>
</evidence>
<reference evidence="9 10" key="1">
    <citation type="submission" date="2017-09" db="EMBL/GenBank/DDBJ databases">
        <title>Reassesment of A. cryaerophilus.</title>
        <authorList>
            <person name="Perez-Cataluna A."/>
            <person name="Collado L."/>
            <person name="Salgado O."/>
            <person name="Lefinanco V."/>
            <person name="Figueras M.J."/>
        </authorList>
    </citation>
    <scope>NUCLEOTIDE SEQUENCE [LARGE SCALE GENOMIC DNA]</scope>
    <source>
        <strain evidence="9 10">LMG 9861</strain>
    </source>
</reference>
<dbReference type="EMBL" id="NXGJ01000006">
    <property type="protein sequence ID" value="PRM87806.1"/>
    <property type="molecule type" value="Genomic_DNA"/>
</dbReference>
<feature type="domain" description="HTH marR-type" evidence="8">
    <location>
        <begin position="18"/>
        <end position="157"/>
    </location>
</feature>
<evidence type="ECO:0000256" key="4">
    <source>
        <dbReference type="ARBA" id="ARBA00023163"/>
    </source>
</evidence>
<dbReference type="InterPro" id="IPR036388">
    <property type="entry name" value="WH-like_DNA-bd_sf"/>
</dbReference>
<dbReference type="SMART" id="SM00347">
    <property type="entry name" value="HTH_MARR"/>
    <property type="match status" value="1"/>
</dbReference>
<dbReference type="SUPFAM" id="SSF46785">
    <property type="entry name" value="Winged helix' DNA-binding domain"/>
    <property type="match status" value="1"/>
</dbReference>
<dbReference type="Proteomes" id="UP000239065">
    <property type="component" value="Unassembled WGS sequence"/>
</dbReference>
<dbReference type="PROSITE" id="PS50995">
    <property type="entry name" value="HTH_MARR_2"/>
    <property type="match status" value="1"/>
</dbReference>
<protein>
    <recommendedName>
        <fullName evidence="6">HTH-type transcriptional regulator SarZ</fullName>
    </recommendedName>
    <alternativeName>
        <fullName evidence="7">Staphylococcal accessory regulator Z</fullName>
    </alternativeName>
</protein>
<name>A0A2S9SMJ7_9BACT</name>
<dbReference type="PANTHER" id="PTHR42756">
    <property type="entry name" value="TRANSCRIPTIONAL REGULATOR, MARR"/>
    <property type="match status" value="1"/>
</dbReference>
<evidence type="ECO:0000259" key="8">
    <source>
        <dbReference type="PROSITE" id="PS50995"/>
    </source>
</evidence>
<evidence type="ECO:0000256" key="7">
    <source>
        <dbReference type="ARBA" id="ARBA00047207"/>
    </source>
</evidence>
<dbReference type="GO" id="GO:0003700">
    <property type="term" value="F:DNA-binding transcription factor activity"/>
    <property type="evidence" value="ECO:0007669"/>
    <property type="project" value="InterPro"/>
</dbReference>
<gene>
    <name evidence="9" type="ORF">CJ669_06440</name>
</gene>
<comment type="similarity">
    <text evidence="5">Belongs to the SarZ family.</text>
</comment>
<dbReference type="PRINTS" id="PR00598">
    <property type="entry name" value="HTHMARR"/>
</dbReference>